<dbReference type="Pfam" id="PF00884">
    <property type="entry name" value="Sulfatase"/>
    <property type="match status" value="1"/>
</dbReference>
<evidence type="ECO:0000313" key="7">
    <source>
        <dbReference type="Proteomes" id="UP000287605"/>
    </source>
</evidence>
<dbReference type="GO" id="GO:0004065">
    <property type="term" value="F:arylsulfatase activity"/>
    <property type="evidence" value="ECO:0007669"/>
    <property type="project" value="TreeGrafter"/>
</dbReference>
<organism evidence="6 7">
    <name type="scientific">Vagococcus elongatus</name>
    <dbReference type="NCBI Taxonomy" id="180344"/>
    <lineage>
        <taxon>Bacteria</taxon>
        <taxon>Bacillati</taxon>
        <taxon>Bacillota</taxon>
        <taxon>Bacilli</taxon>
        <taxon>Lactobacillales</taxon>
        <taxon>Enterococcaceae</taxon>
        <taxon>Vagococcus</taxon>
    </lineage>
</organism>
<dbReference type="PROSITE" id="PS00149">
    <property type="entry name" value="SULFATASE_2"/>
    <property type="match status" value="1"/>
</dbReference>
<dbReference type="GO" id="GO:0046872">
    <property type="term" value="F:metal ion binding"/>
    <property type="evidence" value="ECO:0007669"/>
    <property type="project" value="UniProtKB-KW"/>
</dbReference>
<gene>
    <name evidence="6" type="ORF">CBF29_10285</name>
</gene>
<dbReference type="OrthoDB" id="9762324at2"/>
<accession>A0A430AQI9</accession>
<proteinExistence type="inferred from homology"/>
<evidence type="ECO:0000256" key="3">
    <source>
        <dbReference type="ARBA" id="ARBA00022801"/>
    </source>
</evidence>
<dbReference type="RefSeq" id="WP_126809640.1">
    <property type="nucleotide sequence ID" value="NZ_NGKA01000016.1"/>
</dbReference>
<dbReference type="PANTHER" id="PTHR42693:SF53">
    <property type="entry name" value="ENDO-4-O-SULFATASE"/>
    <property type="match status" value="1"/>
</dbReference>
<feature type="domain" description="Sulfatase N-terminal" evidence="5">
    <location>
        <begin position="6"/>
        <end position="397"/>
    </location>
</feature>
<evidence type="ECO:0000313" key="6">
    <source>
        <dbReference type="EMBL" id="RSU10167.1"/>
    </source>
</evidence>
<sequence>MIKNKPNVILMLVDDLGVGDVSCFNTEGKIKTSHLDRLAESGMRFGNSHATSSLCTPSRYSLLTGRYNWRSRLKSVVLHGDSETLIEKNRTTLPQLFKSQGYHTAAVGKWHLGMDWHYKKHIDYQAYGIDPADYPEAEVVPDKQYGRLGNFDNDYPTHLIEGIDIDFTKKIKYGPNQYGFDYFFGTPASLDQPPFVYIENDTVTEIPTKVTGTAPLDRMGASQQQKWQLGVIADNYKHQECPKVMQQKVIEIIEQQAEKEEPFFLYYPCHLVHGPIVPEEEFQGKSGLGPYGDFVLQLDHYVGEISQTLKEKNLDEHTIFIFTSDNGASGVADFPSLLAQGHNPSGIYRGKKMDIWEGGHTEPTIISYPGHVKANSFSHQLVSHSDIFATFAEMFGVVYEDETAEDSVSLLPLLKGDRQEIREDIVVSCANGGLALRTHEWKLNLVKNGGGSLGRNAEQSFGPFELFKIDEDIEEKNNVIEEYPEVVDELMIRLEKYIKEGRSTTGQKQKNARNNPTGQWEAISWIPDYPEYIKTLTD</sequence>
<reference evidence="6 7" key="1">
    <citation type="submission" date="2017-05" db="EMBL/GenBank/DDBJ databases">
        <title>Vagococcus spp. assemblies.</title>
        <authorList>
            <person name="Gulvik C.A."/>
        </authorList>
    </citation>
    <scope>NUCLEOTIDE SEQUENCE [LARGE SCALE GENOMIC DNA]</scope>
    <source>
        <strain evidence="6 7">CCUG 51432</strain>
    </source>
</reference>
<keyword evidence="3" id="KW-0378">Hydrolase</keyword>
<evidence type="ECO:0000256" key="2">
    <source>
        <dbReference type="ARBA" id="ARBA00022723"/>
    </source>
</evidence>
<dbReference type="InterPro" id="IPR017850">
    <property type="entry name" value="Alkaline_phosphatase_core_sf"/>
</dbReference>
<evidence type="ECO:0000256" key="1">
    <source>
        <dbReference type="ARBA" id="ARBA00008779"/>
    </source>
</evidence>
<protein>
    <recommendedName>
        <fullName evidence="5">Sulfatase N-terminal domain-containing protein</fullName>
    </recommendedName>
</protein>
<evidence type="ECO:0000259" key="5">
    <source>
        <dbReference type="Pfam" id="PF00884"/>
    </source>
</evidence>
<dbReference type="EMBL" id="NGKA01000016">
    <property type="protein sequence ID" value="RSU10167.1"/>
    <property type="molecule type" value="Genomic_DNA"/>
</dbReference>
<evidence type="ECO:0000256" key="4">
    <source>
        <dbReference type="ARBA" id="ARBA00022837"/>
    </source>
</evidence>
<keyword evidence="7" id="KW-1185">Reference proteome</keyword>
<keyword evidence="4" id="KW-0106">Calcium</keyword>
<dbReference type="AlphaFoldDB" id="A0A430AQI9"/>
<dbReference type="Gene3D" id="3.40.720.10">
    <property type="entry name" value="Alkaline Phosphatase, subunit A"/>
    <property type="match status" value="2"/>
</dbReference>
<comment type="similarity">
    <text evidence="1">Belongs to the sulfatase family.</text>
</comment>
<dbReference type="InterPro" id="IPR024607">
    <property type="entry name" value="Sulfatase_CS"/>
</dbReference>
<dbReference type="InterPro" id="IPR050738">
    <property type="entry name" value="Sulfatase"/>
</dbReference>
<dbReference type="InterPro" id="IPR000917">
    <property type="entry name" value="Sulfatase_N"/>
</dbReference>
<keyword evidence="2" id="KW-0479">Metal-binding</keyword>
<dbReference type="PANTHER" id="PTHR42693">
    <property type="entry name" value="ARYLSULFATASE FAMILY MEMBER"/>
    <property type="match status" value="1"/>
</dbReference>
<dbReference type="Proteomes" id="UP000287605">
    <property type="component" value="Unassembled WGS sequence"/>
</dbReference>
<dbReference type="SUPFAM" id="SSF53649">
    <property type="entry name" value="Alkaline phosphatase-like"/>
    <property type="match status" value="1"/>
</dbReference>
<dbReference type="CDD" id="cd16143">
    <property type="entry name" value="ARS_like"/>
    <property type="match status" value="1"/>
</dbReference>
<comment type="caution">
    <text evidence="6">The sequence shown here is derived from an EMBL/GenBank/DDBJ whole genome shotgun (WGS) entry which is preliminary data.</text>
</comment>
<dbReference type="Gene3D" id="3.30.1120.10">
    <property type="match status" value="1"/>
</dbReference>
<dbReference type="PROSITE" id="PS00523">
    <property type="entry name" value="SULFATASE_1"/>
    <property type="match status" value="1"/>
</dbReference>
<name>A0A430AQI9_9ENTE</name>